<dbReference type="InterPro" id="IPR010071">
    <property type="entry name" value="AA_adenyl_dom"/>
</dbReference>
<dbReference type="InterPro" id="IPR001451">
    <property type="entry name" value="Hexapep"/>
</dbReference>
<feature type="transmembrane region" description="Helical" evidence="2">
    <location>
        <begin position="897"/>
        <end position="930"/>
    </location>
</feature>
<dbReference type="InterPro" id="IPR000873">
    <property type="entry name" value="AMP-dep_synth/lig_dom"/>
</dbReference>
<dbReference type="Pfam" id="PF00501">
    <property type="entry name" value="AMP-binding"/>
    <property type="match status" value="1"/>
</dbReference>
<dbReference type="Gene3D" id="2.160.10.10">
    <property type="entry name" value="Hexapeptide repeat proteins"/>
    <property type="match status" value="3"/>
</dbReference>
<dbReference type="InterPro" id="IPR045851">
    <property type="entry name" value="AMP-bd_C_sf"/>
</dbReference>
<dbReference type="PROSITE" id="PS50075">
    <property type="entry name" value="CARRIER"/>
    <property type="match status" value="1"/>
</dbReference>
<keyword evidence="2" id="KW-0472">Membrane</keyword>
<dbReference type="Pfam" id="PF14602">
    <property type="entry name" value="Hexapep_2"/>
    <property type="match status" value="2"/>
</dbReference>
<dbReference type="PROSITE" id="PS00455">
    <property type="entry name" value="AMP_BINDING"/>
    <property type="match status" value="1"/>
</dbReference>
<keyword evidence="2" id="KW-0812">Transmembrane</keyword>
<feature type="domain" description="Carrier" evidence="3">
    <location>
        <begin position="534"/>
        <end position="613"/>
    </location>
</feature>
<dbReference type="Pfam" id="PF13193">
    <property type="entry name" value="AMP-binding_C"/>
    <property type="match status" value="1"/>
</dbReference>
<dbReference type="EMBL" id="RBAN01000002">
    <property type="protein sequence ID" value="RKN55362.1"/>
    <property type="molecule type" value="Genomic_DNA"/>
</dbReference>
<dbReference type="CDD" id="cd05930">
    <property type="entry name" value="A_NRPS"/>
    <property type="match status" value="1"/>
</dbReference>
<dbReference type="PANTHER" id="PTHR45527">
    <property type="entry name" value="NONRIBOSOMAL PEPTIDE SYNTHETASE"/>
    <property type="match status" value="1"/>
</dbReference>
<evidence type="ECO:0000256" key="1">
    <source>
        <dbReference type="SAM" id="MobiDB-lite"/>
    </source>
</evidence>
<dbReference type="FunFam" id="3.40.50.980:FF:000001">
    <property type="entry name" value="Non-ribosomal peptide synthetase"/>
    <property type="match status" value="1"/>
</dbReference>
<evidence type="ECO:0000313" key="5">
    <source>
        <dbReference type="Proteomes" id="UP000279968"/>
    </source>
</evidence>
<dbReference type="Gene3D" id="3.40.50.12780">
    <property type="entry name" value="N-terminal domain of ligase-like"/>
    <property type="match status" value="1"/>
</dbReference>
<evidence type="ECO:0000259" key="3">
    <source>
        <dbReference type="PROSITE" id="PS50075"/>
    </source>
</evidence>
<dbReference type="Gene3D" id="1.10.1200.10">
    <property type="entry name" value="ACP-like"/>
    <property type="match status" value="1"/>
</dbReference>
<dbReference type="SUPFAM" id="SSF56801">
    <property type="entry name" value="Acetyl-CoA synthetase-like"/>
    <property type="match status" value="1"/>
</dbReference>
<keyword evidence="5" id="KW-1185">Reference proteome</keyword>
<reference evidence="4 5" key="1">
    <citation type="journal article" date="2015" name="Int. J. Syst. Evol. Microbiol.">
        <title>Micromonospora costi sp. nov., isolated from a leaf of Costus speciosus.</title>
        <authorList>
            <person name="Thawai C."/>
        </authorList>
    </citation>
    <scope>NUCLEOTIDE SEQUENCE [LARGE SCALE GENOMIC DNA]</scope>
    <source>
        <strain evidence="4 5">CS1-12</strain>
    </source>
</reference>
<dbReference type="GO" id="GO:0044550">
    <property type="term" value="P:secondary metabolite biosynthetic process"/>
    <property type="evidence" value="ECO:0007669"/>
    <property type="project" value="TreeGrafter"/>
</dbReference>
<dbReference type="InterPro" id="IPR020845">
    <property type="entry name" value="AMP-binding_CS"/>
</dbReference>
<dbReference type="InterPro" id="IPR011004">
    <property type="entry name" value="Trimer_LpxA-like_sf"/>
</dbReference>
<accession>A0A3B0A469</accession>
<feature type="transmembrane region" description="Helical" evidence="2">
    <location>
        <begin position="634"/>
        <end position="659"/>
    </location>
</feature>
<organism evidence="4 5">
    <name type="scientific">Micromonospora costi</name>
    <dbReference type="NCBI Taxonomy" id="1530042"/>
    <lineage>
        <taxon>Bacteria</taxon>
        <taxon>Bacillati</taxon>
        <taxon>Actinomycetota</taxon>
        <taxon>Actinomycetes</taxon>
        <taxon>Micromonosporales</taxon>
        <taxon>Micromonosporaceae</taxon>
        <taxon>Micromonospora</taxon>
    </lineage>
</organism>
<dbReference type="Gene3D" id="3.30.300.30">
    <property type="match status" value="1"/>
</dbReference>
<gene>
    <name evidence="4" type="ORF">D7193_11850</name>
</gene>
<protein>
    <submittedName>
        <fullName evidence="4">Amino acid adenylation domain-containing protein</fullName>
    </submittedName>
</protein>
<evidence type="ECO:0000313" key="4">
    <source>
        <dbReference type="EMBL" id="RKN55362.1"/>
    </source>
</evidence>
<dbReference type="GO" id="GO:0031177">
    <property type="term" value="F:phosphopantetheine binding"/>
    <property type="evidence" value="ECO:0007669"/>
    <property type="project" value="TreeGrafter"/>
</dbReference>
<sequence length="1339" mass="143200">MQARVTVGSSGGGLHAEPADERGAKTRRLHHVFERACDRTPSAIALECADERLTYRELDERANRLAHHLRVLGVVGGARVAILLHRSVDTYVALLGVGKAGAAFVPIDPESPADRVAYIAEDSDVDLVLTSSALADRVGDQPTLIIDKSVVELAAAQSDRPDLNCDGVPDPSAYVIYTSGSSGRPKGVEVAQSSICNFLDVVPGLYDVRPGDRVYQGMTIAFDFAIEEIWPTWAVGATLVAGPNDSRRLGAELADFVDEAGITVLYCVPTLLATIPRDLPRIRNLLVGGEACPGQLVERWSRPGRRILNTYGPTETTVTATWAELLPGRIVTIGRPLPTYSVVLLDEQRQRVADGEVGEICIGGPGVARGYVGRPELTAERFIEHPLAPPGSRLYRTGDLGRLTDDGEIEYLGRADSEVKIRGHRVDLGEIESVLLEDADVAEAVTALVPVIDGPDAPRELAAYVVPHDGAEDRSEELIDRLCLNLQTRLPAYMVPSFLDVVATLPTMPSGKVDRKRLPAPIRRLTRTTGPLVAAESELEEQVRAAWAEAFGIEPAALSVEADFFTDLAGHSLLAARVVSLLRARGVGASPAVRDLYAHPTVRGMAAHLGATERVAGPTAPPRPAPVRHSSRRIAFAGFGQGAVIYLLLLAATLPVSYVYTRNDGYVSVRVLAELMVAILLAYLNVRWVLPVLLARPLAAGIRPGRYRLWGLTYVRLWALNMLLAVGPLPVLSGSPLMATYLRLIGARIGRRTTIATSAISLPTLISIGQNASIGYGVSLRPWRVEDGWVVVGPITIGEGAFVGANAVLEPGASVGAYAAVGEQSVLVHGETVPPGTRWAGSPPAPTPRLTSTVEAMISYRRLRHGWRLHHYAAALVGLIGLELAAIATVLPSVALVWWVLLTLGLVAGLVATIPAGVVYVLTVCAVVAIGKRLVLPRVPIGVHHRVHSMLGVRKWIADKLLEFSLMFTNSLYATLYTGPWLRLLGARVGPGAEVSTAAHLDPDLLTLGPESFVADMASLGAATFANGRVAFLPTTIGSRAFVGNAAFVPAGTVLGDGCLLGVGTLPPDKEVPEGTSWLGSPAIHLPVRQSSGSFSEEQTFRPPRAVVARRLFIEFFRATLPASVLGASFYLYLLALSWLANGRDLLVPALVSPLVAIGSSVAVILFCAATKRNIIGTYRPRVEPLWSDFVRRTEFVTGLYEAAAVPIGVGLLVGTPFLPPVLRWFGVHVGRRTWIGTTYLTEFDLVRIGDDATVGTEVSLQTHLFEDRVMKMSVVTVGAGATIGTRAIVLYDAVVGEDVSLDSLSLLMKGEHLTPGTRWRGIPAQGVLTRDPVVQQAA</sequence>
<dbReference type="NCBIfam" id="TIGR01733">
    <property type="entry name" value="AA-adenyl-dom"/>
    <property type="match status" value="1"/>
</dbReference>
<feature type="transmembrane region" description="Helical" evidence="2">
    <location>
        <begin position="1119"/>
        <end position="1140"/>
    </location>
</feature>
<dbReference type="SUPFAM" id="SSF51161">
    <property type="entry name" value="Trimeric LpxA-like enzymes"/>
    <property type="match status" value="3"/>
</dbReference>
<dbReference type="SUPFAM" id="SSF47336">
    <property type="entry name" value="ACP-like"/>
    <property type="match status" value="1"/>
</dbReference>
<dbReference type="InterPro" id="IPR036736">
    <property type="entry name" value="ACP-like_sf"/>
</dbReference>
<dbReference type="InterPro" id="IPR025110">
    <property type="entry name" value="AMP-bd_C"/>
</dbReference>
<evidence type="ECO:0000256" key="2">
    <source>
        <dbReference type="SAM" id="Phobius"/>
    </source>
</evidence>
<dbReference type="Pfam" id="PF00550">
    <property type="entry name" value="PP-binding"/>
    <property type="match status" value="1"/>
</dbReference>
<dbReference type="InterPro" id="IPR042099">
    <property type="entry name" value="ANL_N_sf"/>
</dbReference>
<keyword evidence="2" id="KW-1133">Transmembrane helix</keyword>
<dbReference type="PANTHER" id="PTHR45527:SF1">
    <property type="entry name" value="FATTY ACID SYNTHASE"/>
    <property type="match status" value="1"/>
</dbReference>
<proteinExistence type="predicted"/>
<feature type="region of interest" description="Disordered" evidence="1">
    <location>
        <begin position="1"/>
        <end position="23"/>
    </location>
</feature>
<dbReference type="GO" id="GO:0005737">
    <property type="term" value="C:cytoplasm"/>
    <property type="evidence" value="ECO:0007669"/>
    <property type="project" value="TreeGrafter"/>
</dbReference>
<dbReference type="GO" id="GO:0043041">
    <property type="term" value="P:amino acid activation for nonribosomal peptide biosynthetic process"/>
    <property type="evidence" value="ECO:0007669"/>
    <property type="project" value="TreeGrafter"/>
</dbReference>
<dbReference type="RefSeq" id="WP_120779550.1">
    <property type="nucleotide sequence ID" value="NZ_JBHLUP010000002.1"/>
</dbReference>
<dbReference type="InterPro" id="IPR012728">
    <property type="entry name" value="Pls/PosA_C"/>
</dbReference>
<dbReference type="InterPro" id="IPR009081">
    <property type="entry name" value="PP-bd_ACP"/>
</dbReference>
<dbReference type="FunFam" id="3.40.50.12780:FF:000012">
    <property type="entry name" value="Non-ribosomal peptide synthetase"/>
    <property type="match status" value="1"/>
</dbReference>
<feature type="transmembrane region" description="Helical" evidence="2">
    <location>
        <begin position="869"/>
        <end position="891"/>
    </location>
</feature>
<dbReference type="NCBIfam" id="TIGR02353">
    <property type="entry name" value="NRPS_term_dom"/>
    <property type="match status" value="1"/>
</dbReference>
<dbReference type="OrthoDB" id="4477213at2"/>
<name>A0A3B0A469_9ACTN</name>
<feature type="transmembrane region" description="Helical" evidence="2">
    <location>
        <begin position="718"/>
        <end position="742"/>
    </location>
</feature>
<feature type="transmembrane region" description="Helical" evidence="2">
    <location>
        <begin position="671"/>
        <end position="690"/>
    </location>
</feature>
<dbReference type="Proteomes" id="UP000279968">
    <property type="component" value="Unassembled WGS sequence"/>
</dbReference>
<comment type="caution">
    <text evidence="4">The sequence shown here is derived from an EMBL/GenBank/DDBJ whole genome shotgun (WGS) entry which is preliminary data.</text>
</comment>
<feature type="transmembrane region" description="Helical" evidence="2">
    <location>
        <begin position="1146"/>
        <end position="1170"/>
    </location>
</feature>